<dbReference type="Proteomes" id="UP000485058">
    <property type="component" value="Unassembled WGS sequence"/>
</dbReference>
<dbReference type="SUPFAM" id="SSF81340">
    <property type="entry name" value="Clc chloride channel"/>
    <property type="match status" value="1"/>
</dbReference>
<keyword evidence="4" id="KW-1185">Reference proteome</keyword>
<comment type="caution">
    <text evidence="3">The sequence shown here is derived from an EMBL/GenBank/DDBJ whole genome shotgun (WGS) entry which is preliminary data.</text>
</comment>
<protein>
    <submittedName>
        <fullName evidence="3">Chloride channel protein</fullName>
    </submittedName>
</protein>
<organism evidence="3 4">
    <name type="scientific">Haematococcus lacustris</name>
    <name type="common">Green alga</name>
    <name type="synonym">Haematococcus pluvialis</name>
    <dbReference type="NCBI Taxonomy" id="44745"/>
    <lineage>
        <taxon>Eukaryota</taxon>
        <taxon>Viridiplantae</taxon>
        <taxon>Chlorophyta</taxon>
        <taxon>core chlorophytes</taxon>
        <taxon>Chlorophyceae</taxon>
        <taxon>CS clade</taxon>
        <taxon>Chlamydomonadales</taxon>
        <taxon>Haematococcaceae</taxon>
        <taxon>Haematococcus</taxon>
    </lineage>
</organism>
<gene>
    <name evidence="3" type="ORF">HaLaN_31916</name>
</gene>
<keyword evidence="1" id="KW-0677">Repeat</keyword>
<sequence length="73" mass="7978">MTVALAVICIEISSDVHMLLPVLVAVLTAKWVADAVSHSLYHGLLAVNKYSLDLIPVSMVMHSPVVTLRHQMK</sequence>
<dbReference type="InterPro" id="IPR014743">
    <property type="entry name" value="Cl-channel_core"/>
</dbReference>
<evidence type="ECO:0000256" key="2">
    <source>
        <dbReference type="ARBA" id="ARBA00023122"/>
    </source>
</evidence>
<dbReference type="PANTHER" id="PTHR11689:SF89">
    <property type="entry name" value="CHLORIDE CHANNEL PROTEIN"/>
    <property type="match status" value="1"/>
</dbReference>
<keyword evidence="2" id="KW-0129">CBS domain</keyword>
<dbReference type="Gene3D" id="1.10.3080.10">
    <property type="entry name" value="Clc chloride channel"/>
    <property type="match status" value="1"/>
</dbReference>
<proteinExistence type="predicted"/>
<dbReference type="EMBL" id="BLLF01006939">
    <property type="protein sequence ID" value="GFH32662.1"/>
    <property type="molecule type" value="Genomic_DNA"/>
</dbReference>
<feature type="non-terminal residue" evidence="3">
    <location>
        <position position="73"/>
    </location>
</feature>
<accession>A0A6A0AIU8</accession>
<name>A0A6A0AIU8_HAELA</name>
<dbReference type="AlphaFoldDB" id="A0A6A0AIU8"/>
<dbReference type="PANTHER" id="PTHR11689">
    <property type="entry name" value="CHLORIDE CHANNEL PROTEIN CLC FAMILY MEMBER"/>
    <property type="match status" value="1"/>
</dbReference>
<evidence type="ECO:0000313" key="3">
    <source>
        <dbReference type="EMBL" id="GFH32662.1"/>
    </source>
</evidence>
<dbReference type="GO" id="GO:0015108">
    <property type="term" value="F:chloride transmembrane transporter activity"/>
    <property type="evidence" value="ECO:0007669"/>
    <property type="project" value="TreeGrafter"/>
</dbReference>
<evidence type="ECO:0000256" key="1">
    <source>
        <dbReference type="ARBA" id="ARBA00022737"/>
    </source>
</evidence>
<reference evidence="3 4" key="1">
    <citation type="submission" date="2020-02" db="EMBL/GenBank/DDBJ databases">
        <title>Draft genome sequence of Haematococcus lacustris strain NIES-144.</title>
        <authorList>
            <person name="Morimoto D."/>
            <person name="Nakagawa S."/>
            <person name="Yoshida T."/>
            <person name="Sawayama S."/>
        </authorList>
    </citation>
    <scope>NUCLEOTIDE SEQUENCE [LARGE SCALE GENOMIC DNA]</scope>
    <source>
        <strain evidence="3 4">NIES-144</strain>
    </source>
</reference>
<dbReference type="InterPro" id="IPR051280">
    <property type="entry name" value="Cl-channel/antiporter"/>
</dbReference>
<evidence type="ECO:0000313" key="4">
    <source>
        <dbReference type="Proteomes" id="UP000485058"/>
    </source>
</evidence>